<evidence type="ECO:0000256" key="1">
    <source>
        <dbReference type="ARBA" id="ARBA00000085"/>
    </source>
</evidence>
<evidence type="ECO:0000256" key="2">
    <source>
        <dbReference type="ARBA" id="ARBA00012438"/>
    </source>
</evidence>
<keyword evidence="3" id="KW-0597">Phosphoprotein</keyword>
<dbReference type="Gene3D" id="3.30.450.20">
    <property type="entry name" value="PAS domain"/>
    <property type="match status" value="1"/>
</dbReference>
<accession>A0A1S2LKD4</accession>
<comment type="caution">
    <text evidence="10">The sequence shown here is derived from an EMBL/GenBank/DDBJ whole genome shotgun (WGS) entry which is preliminary data.</text>
</comment>
<comment type="catalytic activity">
    <reaction evidence="1">
        <text>ATP + protein L-histidine = ADP + protein N-phospho-L-histidine.</text>
        <dbReference type="EC" id="2.7.13.3"/>
    </reaction>
</comment>
<protein>
    <recommendedName>
        <fullName evidence="2">histidine kinase</fullName>
        <ecNumber evidence="2">2.7.13.3</ecNumber>
    </recommendedName>
</protein>
<evidence type="ECO:0000256" key="3">
    <source>
        <dbReference type="ARBA" id="ARBA00022553"/>
    </source>
</evidence>
<evidence type="ECO:0000256" key="7">
    <source>
        <dbReference type="ARBA" id="ARBA00022840"/>
    </source>
</evidence>
<dbReference type="InterPro" id="IPR003594">
    <property type="entry name" value="HATPase_dom"/>
</dbReference>
<dbReference type="EC" id="2.7.13.3" evidence="2"/>
<dbReference type="GO" id="GO:0005524">
    <property type="term" value="F:ATP binding"/>
    <property type="evidence" value="ECO:0007669"/>
    <property type="project" value="UniProtKB-KW"/>
</dbReference>
<dbReference type="OrthoDB" id="9815750at2"/>
<name>A0A1S2LKD4_9BACI</name>
<organism evidence="10 11">
    <name type="scientific">Anaerobacillus arseniciselenatis</name>
    <dbReference type="NCBI Taxonomy" id="85682"/>
    <lineage>
        <taxon>Bacteria</taxon>
        <taxon>Bacillati</taxon>
        <taxon>Bacillota</taxon>
        <taxon>Bacilli</taxon>
        <taxon>Bacillales</taxon>
        <taxon>Bacillaceae</taxon>
        <taxon>Anaerobacillus</taxon>
    </lineage>
</organism>
<dbReference type="EMBL" id="MLQQ01000018">
    <property type="protein sequence ID" value="OIJ12836.1"/>
    <property type="molecule type" value="Genomic_DNA"/>
</dbReference>
<dbReference type="SMART" id="SM00388">
    <property type="entry name" value="HisKA"/>
    <property type="match status" value="1"/>
</dbReference>
<dbReference type="PROSITE" id="PS50109">
    <property type="entry name" value="HIS_KIN"/>
    <property type="match status" value="1"/>
</dbReference>
<dbReference type="CDD" id="cd00075">
    <property type="entry name" value="HATPase"/>
    <property type="match status" value="1"/>
</dbReference>
<dbReference type="InterPro" id="IPR025847">
    <property type="entry name" value="MEDS_domain"/>
</dbReference>
<dbReference type="Gene3D" id="3.30.565.10">
    <property type="entry name" value="Histidine kinase-like ATPase, C-terminal domain"/>
    <property type="match status" value="1"/>
</dbReference>
<dbReference type="Pfam" id="PF02518">
    <property type="entry name" value="HATPase_c"/>
    <property type="match status" value="1"/>
</dbReference>
<dbReference type="InterPro" id="IPR003661">
    <property type="entry name" value="HisK_dim/P_dom"/>
</dbReference>
<evidence type="ECO:0000256" key="5">
    <source>
        <dbReference type="ARBA" id="ARBA00022741"/>
    </source>
</evidence>
<gene>
    <name evidence="10" type="ORF">BKP35_09700</name>
</gene>
<evidence type="ECO:0000256" key="4">
    <source>
        <dbReference type="ARBA" id="ARBA00022679"/>
    </source>
</evidence>
<dbReference type="Proteomes" id="UP000180098">
    <property type="component" value="Unassembled WGS sequence"/>
</dbReference>
<dbReference type="AlphaFoldDB" id="A0A1S2LKD4"/>
<dbReference type="GO" id="GO:0000155">
    <property type="term" value="F:phosphorelay sensor kinase activity"/>
    <property type="evidence" value="ECO:0007669"/>
    <property type="project" value="InterPro"/>
</dbReference>
<reference evidence="10 11" key="1">
    <citation type="submission" date="2016-10" db="EMBL/GenBank/DDBJ databases">
        <title>Draft genome sequences of four alkaliphilic bacteria belonging to the Anaerobacillus genus.</title>
        <authorList>
            <person name="Bassil N.M."/>
            <person name="Lloyd J.R."/>
        </authorList>
    </citation>
    <scope>NUCLEOTIDE SEQUENCE [LARGE SCALE GENOMIC DNA]</scope>
    <source>
        <strain evidence="10 11">DSM 15340</strain>
    </source>
</reference>
<dbReference type="Pfam" id="PF00512">
    <property type="entry name" value="HisKA"/>
    <property type="match status" value="1"/>
</dbReference>
<keyword evidence="4" id="KW-0808">Transferase</keyword>
<keyword evidence="8" id="KW-0902">Two-component regulatory system</keyword>
<keyword evidence="11" id="KW-1185">Reference proteome</keyword>
<keyword evidence="7" id="KW-0067">ATP-binding</keyword>
<keyword evidence="5" id="KW-0547">Nucleotide-binding</keyword>
<dbReference type="SUPFAM" id="SSF47384">
    <property type="entry name" value="Homodimeric domain of signal transducing histidine kinase"/>
    <property type="match status" value="1"/>
</dbReference>
<dbReference type="InterPro" id="IPR036097">
    <property type="entry name" value="HisK_dim/P_sf"/>
</dbReference>
<sequence>MNKKYPINTLIKKLSTDDCGAHILYVFSDIDKYIENATKFIYEGITQGDIVLFNDSEELNKTIVEQLKSLGLTKDQLNNLKLIEMNKFYLGRRTFDAFKVSQALRNVVQPYMEQGYSVRTWGQVPFINENVTIEQLRLYECNCDDYIGERKMISVCTYDGFNTPALVQNELLKTHTHFMTDDDYLISPFYHKKHHQSLTTGELYRIQKLEQQKQYLEERNNDLLSENKSVKLKNEVIKQNEAKLCTIINELPLPIIIRNESTILFYNEVAKKQFQINSENIFELRNLIPFFEKFSLIEAAEKQIQEHQFSHINGEKKFYLVKSISLLFDRQEAFLHSFIDITQEKDNENLIIRSEKMNIAGELAASIAHELRNPLAAIKGFFHILKTSDEEKELYFNVIEDELSRIEQISSELLTLAKPHSEDRKVHNIIQLVNEVILLLTSQANMKSVEINLLTKKDEIFIKCEAAKIKQVFINMIKNAIDAMENPGNISLVVNEMSDNIQIEIIDEGSGIPEEVISKIGEPFYTTKEKGTGIGLMVCYQIIESHGGNIQVESKVGNGTKFTITFPTLTKKVTTSNEKKANVVPS</sequence>
<proteinExistence type="predicted"/>
<keyword evidence="6" id="KW-0418">Kinase</keyword>
<dbReference type="Gene3D" id="1.10.287.130">
    <property type="match status" value="1"/>
</dbReference>
<evidence type="ECO:0000259" key="9">
    <source>
        <dbReference type="PROSITE" id="PS50109"/>
    </source>
</evidence>
<dbReference type="SUPFAM" id="SSF55874">
    <property type="entry name" value="ATPase domain of HSP90 chaperone/DNA topoisomerase II/histidine kinase"/>
    <property type="match status" value="1"/>
</dbReference>
<dbReference type="SMART" id="SM00387">
    <property type="entry name" value="HATPase_c"/>
    <property type="match status" value="1"/>
</dbReference>
<dbReference type="PRINTS" id="PR00344">
    <property type="entry name" value="BCTRLSENSOR"/>
</dbReference>
<dbReference type="PANTHER" id="PTHR43065">
    <property type="entry name" value="SENSOR HISTIDINE KINASE"/>
    <property type="match status" value="1"/>
</dbReference>
<dbReference type="RefSeq" id="WP_071313143.1">
    <property type="nucleotide sequence ID" value="NZ_MLQQ01000018.1"/>
</dbReference>
<feature type="domain" description="Histidine kinase" evidence="9">
    <location>
        <begin position="366"/>
        <end position="570"/>
    </location>
</feature>
<dbReference type="InterPro" id="IPR036890">
    <property type="entry name" value="HATPase_C_sf"/>
</dbReference>
<evidence type="ECO:0000313" key="11">
    <source>
        <dbReference type="Proteomes" id="UP000180098"/>
    </source>
</evidence>
<dbReference type="CDD" id="cd00082">
    <property type="entry name" value="HisKA"/>
    <property type="match status" value="1"/>
</dbReference>
<evidence type="ECO:0000313" key="10">
    <source>
        <dbReference type="EMBL" id="OIJ12836.1"/>
    </source>
</evidence>
<dbReference type="PANTHER" id="PTHR43065:SF10">
    <property type="entry name" value="PEROXIDE STRESS-ACTIVATED HISTIDINE KINASE MAK3"/>
    <property type="match status" value="1"/>
</dbReference>
<evidence type="ECO:0000256" key="8">
    <source>
        <dbReference type="ARBA" id="ARBA00023012"/>
    </source>
</evidence>
<dbReference type="InterPro" id="IPR005467">
    <property type="entry name" value="His_kinase_dom"/>
</dbReference>
<evidence type="ECO:0000256" key="6">
    <source>
        <dbReference type="ARBA" id="ARBA00022777"/>
    </source>
</evidence>
<dbReference type="Pfam" id="PF14417">
    <property type="entry name" value="MEDS"/>
    <property type="match status" value="1"/>
</dbReference>
<dbReference type="InterPro" id="IPR004358">
    <property type="entry name" value="Sig_transdc_His_kin-like_C"/>
</dbReference>